<proteinExistence type="predicted"/>
<reference evidence="1 2" key="1">
    <citation type="journal article" date="2023" name="Sci. Data">
        <title>Genome assembly of the Korean intertidal mud-creeper Batillaria attramentaria.</title>
        <authorList>
            <person name="Patra A.K."/>
            <person name="Ho P.T."/>
            <person name="Jun S."/>
            <person name="Lee S.J."/>
            <person name="Kim Y."/>
            <person name="Won Y.J."/>
        </authorList>
    </citation>
    <scope>NUCLEOTIDE SEQUENCE [LARGE SCALE GENOMIC DNA]</scope>
    <source>
        <strain evidence="1">Wonlab-2016</strain>
    </source>
</reference>
<comment type="caution">
    <text evidence="1">The sequence shown here is derived from an EMBL/GenBank/DDBJ whole genome shotgun (WGS) entry which is preliminary data.</text>
</comment>
<keyword evidence="2" id="KW-1185">Reference proteome</keyword>
<feature type="non-terminal residue" evidence="1">
    <location>
        <position position="1"/>
    </location>
</feature>
<evidence type="ECO:0000313" key="1">
    <source>
        <dbReference type="EMBL" id="KAK7499894.1"/>
    </source>
</evidence>
<evidence type="ECO:0000313" key="2">
    <source>
        <dbReference type="Proteomes" id="UP001519460"/>
    </source>
</evidence>
<accession>A0ABD0LK42</accession>
<name>A0ABD0LK42_9CAEN</name>
<protein>
    <submittedName>
        <fullName evidence="1">Uncharacterized protein</fullName>
    </submittedName>
</protein>
<dbReference type="Proteomes" id="UP001519460">
    <property type="component" value="Unassembled WGS sequence"/>
</dbReference>
<dbReference type="EMBL" id="JACVVK020000040">
    <property type="protein sequence ID" value="KAK7499894.1"/>
    <property type="molecule type" value="Genomic_DNA"/>
</dbReference>
<organism evidence="1 2">
    <name type="scientific">Batillaria attramentaria</name>
    <dbReference type="NCBI Taxonomy" id="370345"/>
    <lineage>
        <taxon>Eukaryota</taxon>
        <taxon>Metazoa</taxon>
        <taxon>Spiralia</taxon>
        <taxon>Lophotrochozoa</taxon>
        <taxon>Mollusca</taxon>
        <taxon>Gastropoda</taxon>
        <taxon>Caenogastropoda</taxon>
        <taxon>Sorbeoconcha</taxon>
        <taxon>Cerithioidea</taxon>
        <taxon>Batillariidae</taxon>
        <taxon>Batillaria</taxon>
    </lineage>
</organism>
<sequence>LLLDCIHVAYISCRVYDVTGVSQLIPYHLACSQDGQAIPAVLTFVLETT</sequence>
<gene>
    <name evidence="1" type="ORF">BaRGS_00008742</name>
</gene>
<dbReference type="AlphaFoldDB" id="A0ABD0LK42"/>